<evidence type="ECO:0000313" key="2">
    <source>
        <dbReference type="EMBL" id="RTY39589.1"/>
    </source>
</evidence>
<name>A0A3S0L6R7_CHLPH</name>
<dbReference type="AlphaFoldDB" id="A0A3S0L6R7"/>
<dbReference type="Proteomes" id="UP000279908">
    <property type="component" value="Unassembled WGS sequence"/>
</dbReference>
<protein>
    <submittedName>
        <fullName evidence="2">Uncharacterized protein</fullName>
    </submittedName>
</protein>
<dbReference type="RefSeq" id="WP_126341526.1">
    <property type="nucleotide sequence ID" value="NZ_RXYJ01000002.1"/>
</dbReference>
<organism evidence="2 3">
    <name type="scientific">Chlorobium phaeovibrioides</name>
    <dbReference type="NCBI Taxonomy" id="1094"/>
    <lineage>
        <taxon>Bacteria</taxon>
        <taxon>Pseudomonadati</taxon>
        <taxon>Chlorobiota</taxon>
        <taxon>Chlorobiia</taxon>
        <taxon>Chlorobiales</taxon>
        <taxon>Chlorobiaceae</taxon>
        <taxon>Chlorobium/Pelodictyon group</taxon>
        <taxon>Chlorobium</taxon>
    </lineage>
</organism>
<dbReference type="EMBL" id="RXYK01000002">
    <property type="protein sequence ID" value="RTY39589.1"/>
    <property type="molecule type" value="Genomic_DNA"/>
</dbReference>
<gene>
    <name evidence="2" type="ORF">EKD02_02645</name>
</gene>
<evidence type="ECO:0000313" key="3">
    <source>
        <dbReference type="Proteomes" id="UP000279908"/>
    </source>
</evidence>
<reference evidence="2 3" key="1">
    <citation type="submission" date="2018-12" db="EMBL/GenBank/DDBJ databases">
        <authorList>
            <person name="Lunina O.N."/>
            <person name="Grouzdev D.S."/>
            <person name="Gorlenko V.M."/>
            <person name="Savvichev A.S."/>
        </authorList>
    </citation>
    <scope>NUCLEOTIDE SEQUENCE [LARGE SCALE GENOMIC DNA]</scope>
    <source>
        <strain evidence="2 3">BrKhr-17</strain>
    </source>
</reference>
<comment type="caution">
    <text evidence="2">The sequence shown here is derived from an EMBL/GenBank/DDBJ whole genome shotgun (WGS) entry which is preliminary data.</text>
</comment>
<evidence type="ECO:0000256" key="1">
    <source>
        <dbReference type="SAM" id="MobiDB-lite"/>
    </source>
</evidence>
<accession>A0A3S0L6R7</accession>
<proteinExistence type="predicted"/>
<feature type="region of interest" description="Disordered" evidence="1">
    <location>
        <begin position="74"/>
        <end position="103"/>
    </location>
</feature>
<sequence length="103" mass="11576">MKTIINKTTGLSMFLIADERAITEEHGMLKIGPAEGKQEYYIGNPKPDELTVYDKGGTVPADWRAGKYSYNGKKWIPNPNYKQREPRIPRTSNEAPHPDNGAT</sequence>